<reference evidence="1 2" key="1">
    <citation type="submission" date="2016-07" db="EMBL/GenBank/DDBJ databases">
        <title>Pervasive Adenine N6-methylation of Active Genes in Fungi.</title>
        <authorList>
            <consortium name="DOE Joint Genome Institute"/>
            <person name="Mondo S.J."/>
            <person name="Dannebaum R.O."/>
            <person name="Kuo R.C."/>
            <person name="Labutti K."/>
            <person name="Haridas S."/>
            <person name="Kuo A."/>
            <person name="Salamov A."/>
            <person name="Ahrendt S.R."/>
            <person name="Lipzen A."/>
            <person name="Sullivan W."/>
            <person name="Andreopoulos W.B."/>
            <person name="Clum A."/>
            <person name="Lindquist E."/>
            <person name="Daum C."/>
            <person name="Ramamoorthy G.K."/>
            <person name="Gryganskyi A."/>
            <person name="Culley D."/>
            <person name="Magnuson J.K."/>
            <person name="James T.Y."/>
            <person name="O'Malley M.A."/>
            <person name="Stajich J.E."/>
            <person name="Spatafora J.W."/>
            <person name="Visel A."/>
            <person name="Grigoriev I.V."/>
        </authorList>
    </citation>
    <scope>NUCLEOTIDE SEQUENCE [LARGE SCALE GENOMIC DNA]</scope>
    <source>
        <strain evidence="1 2">NRRL 3116</strain>
    </source>
</reference>
<evidence type="ECO:0000313" key="1">
    <source>
        <dbReference type="EMBL" id="ORZ12165.1"/>
    </source>
</evidence>
<evidence type="ECO:0000313" key="2">
    <source>
        <dbReference type="Proteomes" id="UP000193648"/>
    </source>
</evidence>
<dbReference type="AlphaFoldDB" id="A0A1Y2GIX3"/>
<keyword evidence="2" id="KW-1185">Reference proteome</keyword>
<dbReference type="InParanoid" id="A0A1Y2GIX3"/>
<dbReference type="GeneID" id="33562736"/>
<comment type="caution">
    <text evidence="1">The sequence shown here is derived from an EMBL/GenBank/DDBJ whole genome shotgun (WGS) entry which is preliminary data.</text>
</comment>
<name>A0A1Y2GIX3_9FUNG</name>
<sequence length="68" mass="7529">MAPKGQRFTQIPQPMQRSSEINAILEAGVTSIHSLPIIIPCCHNFLHSCLHFFGLHLSLLTMATRVSS</sequence>
<gene>
    <name evidence="1" type="ORF">BCR41DRAFT_308075</name>
</gene>
<dbReference type="EMBL" id="MCFF01000026">
    <property type="protein sequence ID" value="ORZ12165.1"/>
    <property type="molecule type" value="Genomic_DNA"/>
</dbReference>
<accession>A0A1Y2GIX3</accession>
<organism evidence="1 2">
    <name type="scientific">Lobosporangium transversale</name>
    <dbReference type="NCBI Taxonomy" id="64571"/>
    <lineage>
        <taxon>Eukaryota</taxon>
        <taxon>Fungi</taxon>
        <taxon>Fungi incertae sedis</taxon>
        <taxon>Mucoromycota</taxon>
        <taxon>Mortierellomycotina</taxon>
        <taxon>Mortierellomycetes</taxon>
        <taxon>Mortierellales</taxon>
        <taxon>Mortierellaceae</taxon>
        <taxon>Lobosporangium</taxon>
    </lineage>
</organism>
<dbReference type="RefSeq" id="XP_021880030.1">
    <property type="nucleotide sequence ID" value="XM_022020892.1"/>
</dbReference>
<proteinExistence type="predicted"/>
<dbReference type="Proteomes" id="UP000193648">
    <property type="component" value="Unassembled WGS sequence"/>
</dbReference>
<dbReference type="OrthoDB" id="7392499at2759"/>
<protein>
    <submittedName>
        <fullName evidence="1">Uncharacterized protein</fullName>
    </submittedName>
</protein>